<dbReference type="AlphaFoldDB" id="A0A8S1YHV4"/>
<accession>A0A8S1YHV4</accession>
<sequence length="52" mass="6209">MKSVIFNQSDQWKLELIFTSSMDEYVQIGDSLPIFRRNMKRCGIRKQLKEIS</sequence>
<reference evidence="1" key="1">
    <citation type="submission" date="2021-01" db="EMBL/GenBank/DDBJ databases">
        <authorList>
            <consortium name="Genoscope - CEA"/>
            <person name="William W."/>
        </authorList>
    </citation>
    <scope>NUCLEOTIDE SEQUENCE</scope>
</reference>
<protein>
    <submittedName>
        <fullName evidence="1">Uncharacterized protein</fullName>
    </submittedName>
</protein>
<gene>
    <name evidence="1" type="ORF">POCTA_138.1.T1730007</name>
</gene>
<dbReference type="EMBL" id="CAJJDP010000177">
    <property type="protein sequence ID" value="CAD8214286.1"/>
    <property type="molecule type" value="Genomic_DNA"/>
</dbReference>
<organism evidence="1 2">
    <name type="scientific">Paramecium octaurelia</name>
    <dbReference type="NCBI Taxonomy" id="43137"/>
    <lineage>
        <taxon>Eukaryota</taxon>
        <taxon>Sar</taxon>
        <taxon>Alveolata</taxon>
        <taxon>Ciliophora</taxon>
        <taxon>Intramacronucleata</taxon>
        <taxon>Oligohymenophorea</taxon>
        <taxon>Peniculida</taxon>
        <taxon>Parameciidae</taxon>
        <taxon>Paramecium</taxon>
    </lineage>
</organism>
<comment type="caution">
    <text evidence="1">The sequence shown here is derived from an EMBL/GenBank/DDBJ whole genome shotgun (WGS) entry which is preliminary data.</text>
</comment>
<evidence type="ECO:0000313" key="1">
    <source>
        <dbReference type="EMBL" id="CAD8214286.1"/>
    </source>
</evidence>
<evidence type="ECO:0000313" key="2">
    <source>
        <dbReference type="Proteomes" id="UP000683925"/>
    </source>
</evidence>
<name>A0A8S1YHV4_PAROT</name>
<proteinExistence type="predicted"/>
<dbReference type="Proteomes" id="UP000683925">
    <property type="component" value="Unassembled WGS sequence"/>
</dbReference>
<keyword evidence="2" id="KW-1185">Reference proteome</keyword>